<comment type="catalytic activity">
    <reaction evidence="1">
        <text>ATP + H2O = ADP + phosphate + H(+)</text>
        <dbReference type="Rhea" id="RHEA:13065"/>
        <dbReference type="ChEBI" id="CHEBI:15377"/>
        <dbReference type="ChEBI" id="CHEBI:15378"/>
        <dbReference type="ChEBI" id="CHEBI:30616"/>
        <dbReference type="ChEBI" id="CHEBI:43474"/>
        <dbReference type="ChEBI" id="CHEBI:456216"/>
        <dbReference type="EC" id="5.6.2.3"/>
    </reaction>
</comment>
<keyword evidence="1" id="KW-0067">ATP-binding</keyword>
<keyword evidence="1" id="KW-0234">DNA repair</keyword>
<keyword evidence="1" id="KW-0378">Hydrolase</keyword>
<evidence type="ECO:0000313" key="3">
    <source>
        <dbReference type="EMBL" id="KAF9502971.1"/>
    </source>
</evidence>
<dbReference type="EC" id="5.6.2.3" evidence="1"/>
<protein>
    <recommendedName>
        <fullName evidence="1">ATP-dependent DNA helicase</fullName>
        <ecNumber evidence="1">5.6.2.3</ecNumber>
    </recommendedName>
</protein>
<dbReference type="GO" id="GO:0043139">
    <property type="term" value="F:5'-3' DNA helicase activity"/>
    <property type="evidence" value="ECO:0007669"/>
    <property type="project" value="UniProtKB-EC"/>
</dbReference>
<dbReference type="GO" id="GO:0000723">
    <property type="term" value="P:telomere maintenance"/>
    <property type="evidence" value="ECO:0007669"/>
    <property type="project" value="InterPro"/>
</dbReference>
<sequence length="84" mass="8935">LNPAQFRAFDIIISHLTAMQAKEEPEQLLMQLTGEGGTGKSKVIQSVTLEFTKQNVSDMLAKGAYTGIAACVIGGQTLHTLCGL</sequence>
<dbReference type="InterPro" id="IPR010285">
    <property type="entry name" value="DNA_helicase_pif1-like_DEAD"/>
</dbReference>
<dbReference type="AlphaFoldDB" id="A0A9P6DED6"/>
<dbReference type="InterPro" id="IPR027417">
    <property type="entry name" value="P-loop_NTPase"/>
</dbReference>
<dbReference type="GO" id="GO:0006310">
    <property type="term" value="P:DNA recombination"/>
    <property type="evidence" value="ECO:0007669"/>
    <property type="project" value="UniProtKB-KW"/>
</dbReference>
<dbReference type="Pfam" id="PF05970">
    <property type="entry name" value="PIF1"/>
    <property type="match status" value="1"/>
</dbReference>
<dbReference type="GO" id="GO:0016787">
    <property type="term" value="F:hydrolase activity"/>
    <property type="evidence" value="ECO:0007669"/>
    <property type="project" value="UniProtKB-KW"/>
</dbReference>
<comment type="similarity">
    <text evidence="1">Belongs to the helicase family.</text>
</comment>
<dbReference type="GO" id="GO:0006281">
    <property type="term" value="P:DNA repair"/>
    <property type="evidence" value="ECO:0007669"/>
    <property type="project" value="UniProtKB-KW"/>
</dbReference>
<dbReference type="PANTHER" id="PTHR47642">
    <property type="entry name" value="ATP-DEPENDENT DNA HELICASE"/>
    <property type="match status" value="1"/>
</dbReference>
<keyword evidence="1" id="KW-0227">DNA damage</keyword>
<name>A0A9P6DED6_9AGAM</name>
<evidence type="ECO:0000256" key="1">
    <source>
        <dbReference type="RuleBase" id="RU363044"/>
    </source>
</evidence>
<feature type="non-terminal residue" evidence="3">
    <location>
        <position position="84"/>
    </location>
</feature>
<reference evidence="3" key="1">
    <citation type="journal article" date="2020" name="Nat. Commun.">
        <title>Large-scale genome sequencing of mycorrhizal fungi provides insights into the early evolution of symbiotic traits.</title>
        <authorList>
            <person name="Miyauchi S."/>
            <person name="Kiss E."/>
            <person name="Kuo A."/>
            <person name="Drula E."/>
            <person name="Kohler A."/>
            <person name="Sanchez-Garcia M."/>
            <person name="Morin E."/>
            <person name="Andreopoulos B."/>
            <person name="Barry K.W."/>
            <person name="Bonito G."/>
            <person name="Buee M."/>
            <person name="Carver A."/>
            <person name="Chen C."/>
            <person name="Cichocki N."/>
            <person name="Clum A."/>
            <person name="Culley D."/>
            <person name="Crous P.W."/>
            <person name="Fauchery L."/>
            <person name="Girlanda M."/>
            <person name="Hayes R.D."/>
            <person name="Keri Z."/>
            <person name="LaButti K."/>
            <person name="Lipzen A."/>
            <person name="Lombard V."/>
            <person name="Magnuson J."/>
            <person name="Maillard F."/>
            <person name="Murat C."/>
            <person name="Nolan M."/>
            <person name="Ohm R.A."/>
            <person name="Pangilinan J."/>
            <person name="Pereira M.F."/>
            <person name="Perotto S."/>
            <person name="Peter M."/>
            <person name="Pfister S."/>
            <person name="Riley R."/>
            <person name="Sitrit Y."/>
            <person name="Stielow J.B."/>
            <person name="Szollosi G."/>
            <person name="Zifcakova L."/>
            <person name="Stursova M."/>
            <person name="Spatafora J.W."/>
            <person name="Tedersoo L."/>
            <person name="Vaario L.M."/>
            <person name="Yamada A."/>
            <person name="Yan M."/>
            <person name="Wang P."/>
            <person name="Xu J."/>
            <person name="Bruns T."/>
            <person name="Baldrian P."/>
            <person name="Vilgalys R."/>
            <person name="Dunand C."/>
            <person name="Henrissat B."/>
            <person name="Grigoriev I.V."/>
            <person name="Hibbett D."/>
            <person name="Nagy L.G."/>
            <person name="Martin F.M."/>
        </authorList>
    </citation>
    <scope>NUCLEOTIDE SEQUENCE</scope>
    <source>
        <strain evidence="3">UP504</strain>
    </source>
</reference>
<dbReference type="GO" id="GO:0005524">
    <property type="term" value="F:ATP binding"/>
    <property type="evidence" value="ECO:0007669"/>
    <property type="project" value="UniProtKB-KW"/>
</dbReference>
<evidence type="ECO:0000259" key="2">
    <source>
        <dbReference type="Pfam" id="PF05970"/>
    </source>
</evidence>
<dbReference type="EMBL" id="MU129495">
    <property type="protein sequence ID" value="KAF9502971.1"/>
    <property type="molecule type" value="Genomic_DNA"/>
</dbReference>
<keyword evidence="1" id="KW-0233">DNA recombination</keyword>
<accession>A0A9P6DED6</accession>
<gene>
    <name evidence="3" type="ORF">BS47DRAFT_1280945</name>
</gene>
<organism evidence="3 4">
    <name type="scientific">Hydnum rufescens UP504</name>
    <dbReference type="NCBI Taxonomy" id="1448309"/>
    <lineage>
        <taxon>Eukaryota</taxon>
        <taxon>Fungi</taxon>
        <taxon>Dikarya</taxon>
        <taxon>Basidiomycota</taxon>
        <taxon>Agaricomycotina</taxon>
        <taxon>Agaricomycetes</taxon>
        <taxon>Cantharellales</taxon>
        <taxon>Hydnaceae</taxon>
        <taxon>Hydnum</taxon>
    </lineage>
</organism>
<comment type="cofactor">
    <cofactor evidence="1">
        <name>Mg(2+)</name>
        <dbReference type="ChEBI" id="CHEBI:18420"/>
    </cofactor>
</comment>
<dbReference type="Proteomes" id="UP000886523">
    <property type="component" value="Unassembled WGS sequence"/>
</dbReference>
<dbReference type="OrthoDB" id="432234at2759"/>
<dbReference type="Gene3D" id="3.40.50.300">
    <property type="entry name" value="P-loop containing nucleotide triphosphate hydrolases"/>
    <property type="match status" value="1"/>
</dbReference>
<proteinExistence type="inferred from homology"/>
<comment type="caution">
    <text evidence="3">The sequence shown here is derived from an EMBL/GenBank/DDBJ whole genome shotgun (WGS) entry which is preliminary data.</text>
</comment>
<keyword evidence="4" id="KW-1185">Reference proteome</keyword>
<keyword evidence="1" id="KW-0547">Nucleotide-binding</keyword>
<feature type="non-terminal residue" evidence="3">
    <location>
        <position position="1"/>
    </location>
</feature>
<keyword evidence="1" id="KW-0347">Helicase</keyword>
<dbReference type="InterPro" id="IPR051055">
    <property type="entry name" value="PIF1_helicase"/>
</dbReference>
<feature type="domain" description="DNA helicase Pif1-like DEAD-box helicase" evidence="2">
    <location>
        <begin position="2"/>
        <end position="81"/>
    </location>
</feature>
<evidence type="ECO:0000313" key="4">
    <source>
        <dbReference type="Proteomes" id="UP000886523"/>
    </source>
</evidence>